<reference evidence="1 2" key="1">
    <citation type="submission" date="2016-10" db="EMBL/GenBank/DDBJ databases">
        <authorList>
            <person name="de Groot N.N."/>
        </authorList>
    </citation>
    <scope>NUCLEOTIDE SEQUENCE [LARGE SCALE GENOMIC DNA]</scope>
    <source>
        <strain evidence="1 2">CGMCC 1.5012</strain>
    </source>
</reference>
<dbReference type="RefSeq" id="WP_092639078.1">
    <property type="nucleotide sequence ID" value="NZ_FNID01000010.1"/>
</dbReference>
<keyword evidence="2" id="KW-1185">Reference proteome</keyword>
<accession>A0A1G9Y7Y6</accession>
<organism evidence="1 2">
    <name type="scientific">Acetanaerobacterium elongatum</name>
    <dbReference type="NCBI Taxonomy" id="258515"/>
    <lineage>
        <taxon>Bacteria</taxon>
        <taxon>Bacillati</taxon>
        <taxon>Bacillota</taxon>
        <taxon>Clostridia</taxon>
        <taxon>Eubacteriales</taxon>
        <taxon>Oscillospiraceae</taxon>
        <taxon>Acetanaerobacterium</taxon>
    </lineage>
</organism>
<gene>
    <name evidence="1" type="ORF">SAMN05192585_11028</name>
</gene>
<dbReference type="AlphaFoldDB" id="A0A1G9Y7Y6"/>
<dbReference type="EMBL" id="FNID01000010">
    <property type="protein sequence ID" value="SDN04533.1"/>
    <property type="molecule type" value="Genomic_DNA"/>
</dbReference>
<evidence type="ECO:0008006" key="3">
    <source>
        <dbReference type="Google" id="ProtNLM"/>
    </source>
</evidence>
<evidence type="ECO:0000313" key="1">
    <source>
        <dbReference type="EMBL" id="SDN04533.1"/>
    </source>
</evidence>
<evidence type="ECO:0000313" key="2">
    <source>
        <dbReference type="Proteomes" id="UP000199182"/>
    </source>
</evidence>
<dbReference type="Proteomes" id="UP000199182">
    <property type="component" value="Unassembled WGS sequence"/>
</dbReference>
<proteinExistence type="predicted"/>
<dbReference type="OrthoDB" id="1667378at2"/>
<protein>
    <recommendedName>
        <fullName evidence="3">DNA ligase</fullName>
    </recommendedName>
</protein>
<name>A0A1G9Y7Y6_9FIRM</name>
<dbReference type="STRING" id="258515.SAMN05192585_11028"/>
<sequence>MSKMSEMAATIEDLRRCAATINEAANWLAEQFGGNEPVTAESVPVEPVLTLEVVRAVLADKSRAGFTAQIRSLLQKYGASKLSEIDPTRYGGLLADVEGLNDAT</sequence>